<keyword evidence="1" id="KW-0472">Membrane</keyword>
<name>A0ABY6HXB2_9ARCH</name>
<gene>
    <name evidence="2" type="ORF">NEF87_003506</name>
</gene>
<evidence type="ECO:0000256" key="1">
    <source>
        <dbReference type="SAM" id="Phobius"/>
    </source>
</evidence>
<dbReference type="EMBL" id="CP104013">
    <property type="protein sequence ID" value="UYP47221.1"/>
    <property type="molecule type" value="Genomic_DNA"/>
</dbReference>
<sequence length="208" mass="23928">MVRLSTPPNKNKLQNLSLNVSYSPREKNILFTTSGIFISTLIGWVFFLKNQMNGFEFIIGFILVFSLVVVIDLIRFKIVKCVRIEFMNEGLFLTDNAGNRFFISHQVIKGLDISQRVSNISFTLITSKRSVTLRIYVQDERPLLITGICDTSVFSDNQYSYYSIVQYCLKVYNIENSNSHIQSIIKSIIFVFSLILFSAFVISLLLFK</sequence>
<accession>A0ABY6HXB2</accession>
<protein>
    <recommendedName>
        <fullName evidence="4">DUF304 domain-containing protein</fullName>
    </recommendedName>
</protein>
<evidence type="ECO:0008006" key="4">
    <source>
        <dbReference type="Google" id="ProtNLM"/>
    </source>
</evidence>
<organism evidence="2 3">
    <name type="scientific">Candidatus Lokiarchaeum ossiferum</name>
    <dbReference type="NCBI Taxonomy" id="2951803"/>
    <lineage>
        <taxon>Archaea</taxon>
        <taxon>Promethearchaeati</taxon>
        <taxon>Promethearchaeota</taxon>
        <taxon>Promethearchaeia</taxon>
        <taxon>Promethearchaeales</taxon>
        <taxon>Promethearchaeaceae</taxon>
        <taxon>Candidatus Lokiarchaeum</taxon>
    </lineage>
</organism>
<dbReference type="Proteomes" id="UP001208689">
    <property type="component" value="Chromosome"/>
</dbReference>
<evidence type="ECO:0000313" key="3">
    <source>
        <dbReference type="Proteomes" id="UP001208689"/>
    </source>
</evidence>
<proteinExistence type="predicted"/>
<keyword evidence="1" id="KW-0812">Transmembrane</keyword>
<keyword evidence="1" id="KW-1133">Transmembrane helix</keyword>
<evidence type="ECO:0000313" key="2">
    <source>
        <dbReference type="EMBL" id="UYP47221.1"/>
    </source>
</evidence>
<keyword evidence="3" id="KW-1185">Reference proteome</keyword>
<feature type="transmembrane region" description="Helical" evidence="1">
    <location>
        <begin position="29"/>
        <end position="48"/>
    </location>
</feature>
<feature type="transmembrane region" description="Helical" evidence="1">
    <location>
        <begin position="54"/>
        <end position="74"/>
    </location>
</feature>
<feature type="transmembrane region" description="Helical" evidence="1">
    <location>
        <begin position="188"/>
        <end position="207"/>
    </location>
</feature>
<reference evidence="2" key="1">
    <citation type="submission" date="2022-09" db="EMBL/GenBank/DDBJ databases">
        <title>Actin cytoskeleton and complex cell architecture in an #Asgard archaeon.</title>
        <authorList>
            <person name="Ponce Toledo R.I."/>
            <person name="Schleper C."/>
            <person name="Rodrigues Oliveira T."/>
            <person name="Wollweber F."/>
            <person name="Xu J."/>
            <person name="Rittmann S."/>
            <person name="Klingl A."/>
            <person name="Pilhofer M."/>
        </authorList>
    </citation>
    <scope>NUCLEOTIDE SEQUENCE</scope>
    <source>
        <strain evidence="2">B-35</strain>
    </source>
</reference>